<feature type="compositionally biased region" description="Polar residues" evidence="1">
    <location>
        <begin position="62"/>
        <end position="73"/>
    </location>
</feature>
<dbReference type="AlphaFoldDB" id="A0A7J7WQS5"/>
<organism evidence="2 3">
    <name type="scientific">Rhinolophus ferrumequinum</name>
    <name type="common">Greater horseshoe bat</name>
    <dbReference type="NCBI Taxonomy" id="59479"/>
    <lineage>
        <taxon>Eukaryota</taxon>
        <taxon>Metazoa</taxon>
        <taxon>Chordata</taxon>
        <taxon>Craniata</taxon>
        <taxon>Vertebrata</taxon>
        <taxon>Euteleostomi</taxon>
        <taxon>Mammalia</taxon>
        <taxon>Eutheria</taxon>
        <taxon>Laurasiatheria</taxon>
        <taxon>Chiroptera</taxon>
        <taxon>Yinpterochiroptera</taxon>
        <taxon>Rhinolophoidea</taxon>
        <taxon>Rhinolophidae</taxon>
        <taxon>Rhinolophinae</taxon>
        <taxon>Rhinolophus</taxon>
    </lineage>
</organism>
<feature type="region of interest" description="Disordered" evidence="1">
    <location>
        <begin position="62"/>
        <end position="93"/>
    </location>
</feature>
<proteinExistence type="predicted"/>
<comment type="caution">
    <text evidence="2">The sequence shown here is derived from an EMBL/GenBank/DDBJ whole genome shotgun (WGS) entry which is preliminary data.</text>
</comment>
<sequence>MIFANVIKDLRCNHCRFRMGPNSNTSVFIKERRGRLETQKHRDREGGTVKTEAEIRVMHVSTSPGKSRITASYQKLGDRHGTDGPSELPEGNSPSNLSWNSILHKTMHFCCFMPPSLWQLITAVSGNKFRGPQKHKHEQETRD</sequence>
<dbReference type="EMBL" id="JACAGC010000010">
    <property type="protein sequence ID" value="KAF6339744.1"/>
    <property type="molecule type" value="Genomic_DNA"/>
</dbReference>
<reference evidence="2 3" key="1">
    <citation type="journal article" date="2020" name="Nature">
        <title>Six reference-quality genomes reveal evolution of bat adaptations.</title>
        <authorList>
            <person name="Jebb D."/>
            <person name="Huang Z."/>
            <person name="Pippel M."/>
            <person name="Hughes G.M."/>
            <person name="Lavrichenko K."/>
            <person name="Devanna P."/>
            <person name="Winkler S."/>
            <person name="Jermiin L.S."/>
            <person name="Skirmuntt E.C."/>
            <person name="Katzourakis A."/>
            <person name="Burkitt-Gray L."/>
            <person name="Ray D.A."/>
            <person name="Sullivan K.A.M."/>
            <person name="Roscito J.G."/>
            <person name="Kirilenko B.M."/>
            <person name="Davalos L.M."/>
            <person name="Corthals A.P."/>
            <person name="Power M.L."/>
            <person name="Jones G."/>
            <person name="Ransome R.D."/>
            <person name="Dechmann D.K.N."/>
            <person name="Locatelli A.G."/>
            <person name="Puechmaille S.J."/>
            <person name="Fedrigo O."/>
            <person name="Jarvis E.D."/>
            <person name="Hiller M."/>
            <person name="Vernes S.C."/>
            <person name="Myers E.W."/>
            <person name="Teeling E.C."/>
        </authorList>
    </citation>
    <scope>NUCLEOTIDE SEQUENCE [LARGE SCALE GENOMIC DNA]</scope>
    <source>
        <strain evidence="2">MRhiFer1</strain>
        <tissue evidence="2">Lung</tissue>
    </source>
</reference>
<evidence type="ECO:0000313" key="2">
    <source>
        <dbReference type="EMBL" id="KAF6339744.1"/>
    </source>
</evidence>
<dbReference type="Proteomes" id="UP000585614">
    <property type="component" value="Unassembled WGS sequence"/>
</dbReference>
<evidence type="ECO:0000313" key="3">
    <source>
        <dbReference type="Proteomes" id="UP000585614"/>
    </source>
</evidence>
<gene>
    <name evidence="2" type="ORF">mRhiFer1_008023</name>
</gene>
<accession>A0A7J7WQS5</accession>
<protein>
    <submittedName>
        <fullName evidence="2">Uncharacterized protein</fullName>
    </submittedName>
</protein>
<name>A0A7J7WQS5_RHIFE</name>
<evidence type="ECO:0000256" key="1">
    <source>
        <dbReference type="SAM" id="MobiDB-lite"/>
    </source>
</evidence>